<evidence type="ECO:0000313" key="1">
    <source>
        <dbReference type="EMBL" id="OGM70510.1"/>
    </source>
</evidence>
<dbReference type="Proteomes" id="UP000178429">
    <property type="component" value="Unassembled WGS sequence"/>
</dbReference>
<proteinExistence type="predicted"/>
<dbReference type="AlphaFoldDB" id="A0A1F8C2Z0"/>
<dbReference type="STRING" id="1802525.A2975_01895"/>
<reference evidence="1 2" key="1">
    <citation type="journal article" date="2016" name="Nat. Commun.">
        <title>Thousands of microbial genomes shed light on interconnected biogeochemical processes in an aquifer system.</title>
        <authorList>
            <person name="Anantharaman K."/>
            <person name="Brown C.T."/>
            <person name="Hug L.A."/>
            <person name="Sharon I."/>
            <person name="Castelle C.J."/>
            <person name="Probst A.J."/>
            <person name="Thomas B.C."/>
            <person name="Singh A."/>
            <person name="Wilkins M.J."/>
            <person name="Karaoz U."/>
            <person name="Brodie E.L."/>
            <person name="Williams K.H."/>
            <person name="Hubbard S.S."/>
            <person name="Banfield J.F."/>
        </authorList>
    </citation>
    <scope>NUCLEOTIDE SEQUENCE [LARGE SCALE GENOMIC DNA]</scope>
</reference>
<comment type="caution">
    <text evidence="1">The sequence shown here is derived from an EMBL/GenBank/DDBJ whole genome shotgun (WGS) entry which is preliminary data.</text>
</comment>
<gene>
    <name evidence="1" type="ORF">A2975_01895</name>
</gene>
<organism evidence="1 2">
    <name type="scientific">Candidatus Woesebacteria bacterium RIFCSPLOWO2_01_FULL_44_14</name>
    <dbReference type="NCBI Taxonomy" id="1802525"/>
    <lineage>
        <taxon>Bacteria</taxon>
        <taxon>Candidatus Woeseibacteriota</taxon>
    </lineage>
</organism>
<evidence type="ECO:0000313" key="2">
    <source>
        <dbReference type="Proteomes" id="UP000178429"/>
    </source>
</evidence>
<name>A0A1F8C2Z0_9BACT</name>
<protein>
    <submittedName>
        <fullName evidence="1">Uncharacterized protein</fullName>
    </submittedName>
</protein>
<dbReference type="EMBL" id="MGHL01000004">
    <property type="protein sequence ID" value="OGM70510.1"/>
    <property type="molecule type" value="Genomic_DNA"/>
</dbReference>
<sequence length="249" mass="28266">MSERDYWLEGIIKAERKGFERSLSYWHRCFYVNGEPLQNPEEAKRLKSVVLCLASQKNNWGTDHLGNRVLSVPKVSVNTGHDDKPQVPFQISLPYDMWLGGDGLSELLDVALGIDKTPDHLARAIWSQGATFRWSHLDLVGVYMHIIDLTGPERLAYTGLLRDAGCGVPLPIFATTNFYASLAISGPRITDEETLTNNLQQMYLVKELLTRRDLWTDESIGFDRNVDCKSLGGKACNVDPIMRYSRWEF</sequence>
<accession>A0A1F8C2Z0</accession>